<feature type="compositionally biased region" description="Low complexity" evidence="1">
    <location>
        <begin position="46"/>
        <end position="56"/>
    </location>
</feature>
<name>A0A1H6I5B8_RUMFL</name>
<dbReference type="Proteomes" id="UP000183190">
    <property type="component" value="Unassembled WGS sequence"/>
</dbReference>
<feature type="domain" description="SGNH hydrolase-type esterase" evidence="2">
    <location>
        <begin position="101"/>
        <end position="258"/>
    </location>
</feature>
<dbReference type="RefSeq" id="WP_074714354.1">
    <property type="nucleotide sequence ID" value="NZ_FNWV01000001.1"/>
</dbReference>
<dbReference type="InterPro" id="IPR036514">
    <property type="entry name" value="SGNH_hydro_sf"/>
</dbReference>
<feature type="region of interest" description="Disordered" evidence="1">
    <location>
        <begin position="276"/>
        <end position="320"/>
    </location>
</feature>
<evidence type="ECO:0000313" key="4">
    <source>
        <dbReference type="Proteomes" id="UP000183190"/>
    </source>
</evidence>
<dbReference type="Gene3D" id="3.40.50.1110">
    <property type="entry name" value="SGNH hydrolase"/>
    <property type="match status" value="1"/>
</dbReference>
<dbReference type="InterPro" id="IPR013830">
    <property type="entry name" value="SGNH_hydro"/>
</dbReference>
<feature type="compositionally biased region" description="Polar residues" evidence="1">
    <location>
        <begin position="60"/>
        <end position="87"/>
    </location>
</feature>
<feature type="compositionally biased region" description="Low complexity" evidence="1">
    <location>
        <begin position="279"/>
        <end position="298"/>
    </location>
</feature>
<dbReference type="EMBL" id="FNWV01000001">
    <property type="protein sequence ID" value="SEH41845.1"/>
    <property type="molecule type" value="Genomic_DNA"/>
</dbReference>
<feature type="region of interest" description="Disordered" evidence="1">
    <location>
        <begin position="45"/>
        <end position="87"/>
    </location>
</feature>
<evidence type="ECO:0000259" key="2">
    <source>
        <dbReference type="Pfam" id="PF13472"/>
    </source>
</evidence>
<proteinExistence type="predicted"/>
<protein>
    <submittedName>
        <fullName evidence="3">Lysophospholipase L1</fullName>
    </submittedName>
</protein>
<dbReference type="Pfam" id="PF13472">
    <property type="entry name" value="Lipase_GDSL_2"/>
    <property type="match status" value="1"/>
</dbReference>
<dbReference type="SUPFAM" id="SSF52266">
    <property type="entry name" value="SGNH hydrolase"/>
    <property type="match status" value="1"/>
</dbReference>
<reference evidence="3 4" key="1">
    <citation type="submission" date="2016-10" db="EMBL/GenBank/DDBJ databases">
        <authorList>
            <person name="de Groot N.N."/>
        </authorList>
    </citation>
    <scope>NUCLEOTIDE SEQUENCE [LARGE SCALE GENOMIC DNA]</scope>
    <source>
        <strain evidence="3 4">YAD2003</strain>
    </source>
</reference>
<organism evidence="3 4">
    <name type="scientific">Ruminococcus flavefaciens</name>
    <dbReference type="NCBI Taxonomy" id="1265"/>
    <lineage>
        <taxon>Bacteria</taxon>
        <taxon>Bacillati</taxon>
        <taxon>Bacillota</taxon>
        <taxon>Clostridia</taxon>
        <taxon>Eubacteriales</taxon>
        <taxon>Oscillospiraceae</taxon>
        <taxon>Ruminococcus</taxon>
    </lineage>
</organism>
<gene>
    <name evidence="3" type="ORF">SAMN02910265_00551</name>
</gene>
<dbReference type="AlphaFoldDB" id="A0A1H6I5B8"/>
<sequence length="320" mass="35351">MNRFRQCIYTLILLLTCFVASPFIYKQIWNNSKVKASKTTIKTPVAAAQPAQTTPADPNAETQPTSEGETATANAEQPSEPATAQAQFTQSGPEYFDDALFIGDSRTVGLRDYGTLKNADYFCDIGLSAYQIDKTSVNGKTVWTVLNEKKYAKIYVMLGINEVGNDIEYTVSAYRKLVDGIKEVQPDAVIYIQANLHVTAAYENNIINNERINMLNSRLEEMADNSRVFFLNANCIFDDEYGALPGDSSSDGVHFLAKYYSQWCDWLCQNTVSKGGSSAPAATAAQQPAETATYTSEPAETEAETTTENKKPQNEEFSNM</sequence>
<accession>A0A1H6I5B8</accession>
<evidence type="ECO:0000256" key="1">
    <source>
        <dbReference type="SAM" id="MobiDB-lite"/>
    </source>
</evidence>
<evidence type="ECO:0000313" key="3">
    <source>
        <dbReference type="EMBL" id="SEH41845.1"/>
    </source>
</evidence>